<sequence length="383" mass="43811">MTTDRFQLVGSLLRPANLLAYKNQIEVRDDIQYPFYDAFEGYQETETSEIKKIVARQLEAGIPVITDGEYSRSMWHLDFVWGFEGIERFIADNGYTFQDFDGGIYETRKDIGIRITKPLSGKNHHFITLFKQLKELAGDHPTKLTVWGAAHAFTELAIMNGIYGDDQVYHTQEELKEGLIKAYKEFLVEYKDAGGEIIQFDDCLWELFSEDNDQSFFASGKEGLEELADTFIGINNEIADYAHQLGLKVWTHNCRGNYESRHAAGGSYESIAEKFLRDQHYDRFFLEWDDDRAGDLTALAVLKDRPEVEVVLGLLSSKVAHLDDEARIYQLLEKASTILPKERLYLSHQCGFASCDCGNELSAEQQWEKVAQGQAIAKTFWND</sequence>
<dbReference type="EMBL" id="JXKD01000010">
    <property type="protein sequence ID" value="OJG10128.1"/>
    <property type="molecule type" value="Genomic_DNA"/>
</dbReference>
<dbReference type="GO" id="GO:0009086">
    <property type="term" value="P:methionine biosynthetic process"/>
    <property type="evidence" value="ECO:0007669"/>
    <property type="project" value="InterPro"/>
</dbReference>
<dbReference type="SUPFAM" id="SSF51726">
    <property type="entry name" value="UROD/MetE-like"/>
    <property type="match status" value="1"/>
</dbReference>
<evidence type="ECO:0000313" key="1">
    <source>
        <dbReference type="EMBL" id="MCC9273989.1"/>
    </source>
</evidence>
<dbReference type="PANTHER" id="PTHR43844">
    <property type="entry name" value="METHIONINE SYNTHASE"/>
    <property type="match status" value="1"/>
</dbReference>
<dbReference type="STRING" id="328396.RU93_GL000378"/>
<evidence type="ECO:0000313" key="3">
    <source>
        <dbReference type="Proteomes" id="UP000182149"/>
    </source>
</evidence>
<name>A0A1L8QRG7_9ENTE</name>
<protein>
    <submittedName>
        <fullName evidence="2">5-methyltetrahydropteroyltriglutamate--homocysteine methyltransferase</fullName>
    </submittedName>
    <submittedName>
        <fullName evidence="1">Cobalamin-independent methionine synthase II family protein</fullName>
    </submittedName>
</protein>
<proteinExistence type="predicted"/>
<reference evidence="2 3" key="1">
    <citation type="submission" date="2014-12" db="EMBL/GenBank/DDBJ databases">
        <title>Draft genome sequences of 29 type strains of Enterococci.</title>
        <authorList>
            <person name="Zhong Z."/>
            <person name="Sun Z."/>
            <person name="Liu W."/>
            <person name="Zhang W."/>
            <person name="Zhang H."/>
        </authorList>
    </citation>
    <scope>NUCLEOTIDE SEQUENCE [LARGE SCALE GENOMIC DNA]</scope>
    <source>
        <strain evidence="2 3">DSM 17690</strain>
    </source>
</reference>
<keyword evidence="2" id="KW-0808">Transferase</keyword>
<dbReference type="Gene3D" id="3.20.20.210">
    <property type="match status" value="1"/>
</dbReference>
<accession>A0A1L8QRG7</accession>
<evidence type="ECO:0000313" key="2">
    <source>
        <dbReference type="EMBL" id="OJG10128.1"/>
    </source>
</evidence>
<reference evidence="1" key="2">
    <citation type="journal article" date="2021" name="PeerJ">
        <title>Extensive microbial diversity within the chicken gut microbiome revealed by metagenomics and culture.</title>
        <authorList>
            <person name="Gilroy R."/>
            <person name="Ravi A."/>
            <person name="Getino M."/>
            <person name="Pursley I."/>
            <person name="Horton D.L."/>
            <person name="Alikhan N.F."/>
            <person name="Baker D."/>
            <person name="Gharbi K."/>
            <person name="Hall N."/>
            <person name="Watson M."/>
            <person name="Adriaenssens E.M."/>
            <person name="Foster-Nyarko E."/>
            <person name="Jarju S."/>
            <person name="Secka A."/>
            <person name="Antonio M."/>
            <person name="Oren A."/>
            <person name="Chaudhuri R.R."/>
            <person name="La Ragione R."/>
            <person name="Hildebrand F."/>
            <person name="Pallen M.J."/>
        </authorList>
    </citation>
    <scope>NUCLEOTIDE SEQUENCE</scope>
    <source>
        <strain evidence="1">150</strain>
    </source>
</reference>
<dbReference type="CDD" id="cd03311">
    <property type="entry name" value="CIMS_C_terminal_like"/>
    <property type="match status" value="1"/>
</dbReference>
<organism evidence="2 3">
    <name type="scientific">Enterococcus aquimarinus</name>
    <dbReference type="NCBI Taxonomy" id="328396"/>
    <lineage>
        <taxon>Bacteria</taxon>
        <taxon>Bacillati</taxon>
        <taxon>Bacillota</taxon>
        <taxon>Bacilli</taxon>
        <taxon>Lactobacillales</taxon>
        <taxon>Enterococcaceae</taxon>
        <taxon>Enterococcus</taxon>
    </lineage>
</organism>
<dbReference type="Proteomes" id="UP000182149">
    <property type="component" value="Unassembled WGS sequence"/>
</dbReference>
<reference evidence="1" key="3">
    <citation type="submission" date="2021-11" db="EMBL/GenBank/DDBJ databases">
        <authorList>
            <person name="Gilroy R."/>
        </authorList>
    </citation>
    <scope>NUCLEOTIDE SEQUENCE</scope>
    <source>
        <strain evidence="1">150</strain>
    </source>
</reference>
<dbReference type="GO" id="GO:0008270">
    <property type="term" value="F:zinc ion binding"/>
    <property type="evidence" value="ECO:0007669"/>
    <property type="project" value="InterPro"/>
</dbReference>
<dbReference type="Proteomes" id="UP000813384">
    <property type="component" value="Unassembled WGS sequence"/>
</dbReference>
<comment type="caution">
    <text evidence="2">The sequence shown here is derived from an EMBL/GenBank/DDBJ whole genome shotgun (WGS) entry which is preliminary data.</text>
</comment>
<dbReference type="PANTHER" id="PTHR43844:SF1">
    <property type="entry name" value="METHIONINE SYNTHASE"/>
    <property type="match status" value="1"/>
</dbReference>
<dbReference type="RefSeq" id="WP_071875091.1">
    <property type="nucleotide sequence ID" value="NZ_JBHSHF010000006.1"/>
</dbReference>
<dbReference type="GO" id="GO:0003871">
    <property type="term" value="F:5-methyltetrahydropteroyltriglutamate-homocysteine S-methyltransferase activity"/>
    <property type="evidence" value="ECO:0007669"/>
    <property type="project" value="InterPro"/>
</dbReference>
<keyword evidence="3" id="KW-1185">Reference proteome</keyword>
<dbReference type="InterPro" id="IPR002629">
    <property type="entry name" value="Met_Synth_C/arc"/>
</dbReference>
<dbReference type="InterPro" id="IPR038071">
    <property type="entry name" value="UROD/MetE-like_sf"/>
</dbReference>
<dbReference type="OrthoDB" id="6430685at2"/>
<gene>
    <name evidence="1" type="ORF">K8V42_06835</name>
    <name evidence="2" type="ORF">RU93_GL000378</name>
</gene>
<keyword evidence="2" id="KW-0489">Methyltransferase</keyword>
<dbReference type="EMBL" id="JAJJVO010000101">
    <property type="protein sequence ID" value="MCC9273989.1"/>
    <property type="molecule type" value="Genomic_DNA"/>
</dbReference>
<dbReference type="GO" id="GO:0032259">
    <property type="term" value="P:methylation"/>
    <property type="evidence" value="ECO:0007669"/>
    <property type="project" value="UniProtKB-KW"/>
</dbReference>
<dbReference type="AlphaFoldDB" id="A0A1L8QRG7"/>